<reference evidence="2 3" key="1">
    <citation type="journal article" date="2021" name="Nat. Commun.">
        <title>Incipient diploidization of the medicinal plant Perilla within 10,000 years.</title>
        <authorList>
            <person name="Zhang Y."/>
            <person name="Shen Q."/>
            <person name="Leng L."/>
            <person name="Zhang D."/>
            <person name="Chen S."/>
            <person name="Shi Y."/>
            <person name="Ning Z."/>
            <person name="Chen S."/>
        </authorList>
    </citation>
    <scope>NUCLEOTIDE SEQUENCE [LARGE SCALE GENOMIC DNA]</scope>
    <source>
        <strain evidence="3">cv. PC099</strain>
    </source>
</reference>
<accession>A0AAD4P463</accession>
<feature type="region of interest" description="Disordered" evidence="1">
    <location>
        <begin position="129"/>
        <end position="194"/>
    </location>
</feature>
<dbReference type="PANTHER" id="PTHR35510">
    <property type="entry name" value="DBH-LIKE MONOOXYGENASE"/>
    <property type="match status" value="1"/>
</dbReference>
<dbReference type="AlphaFoldDB" id="A0AAD4P463"/>
<protein>
    <submittedName>
        <fullName evidence="2">Uncharacterized protein</fullName>
    </submittedName>
</protein>
<proteinExistence type="predicted"/>
<gene>
    <name evidence="2" type="ORF">C2S53_000989</name>
</gene>
<feature type="compositionally biased region" description="Acidic residues" evidence="1">
    <location>
        <begin position="168"/>
        <end position="183"/>
    </location>
</feature>
<organism evidence="2 3">
    <name type="scientific">Perilla frutescens var. hirtella</name>
    <name type="common">Perilla citriodora</name>
    <name type="synonym">Perilla setoyensis</name>
    <dbReference type="NCBI Taxonomy" id="608512"/>
    <lineage>
        <taxon>Eukaryota</taxon>
        <taxon>Viridiplantae</taxon>
        <taxon>Streptophyta</taxon>
        <taxon>Embryophyta</taxon>
        <taxon>Tracheophyta</taxon>
        <taxon>Spermatophyta</taxon>
        <taxon>Magnoliopsida</taxon>
        <taxon>eudicotyledons</taxon>
        <taxon>Gunneridae</taxon>
        <taxon>Pentapetalae</taxon>
        <taxon>asterids</taxon>
        <taxon>lamiids</taxon>
        <taxon>Lamiales</taxon>
        <taxon>Lamiaceae</taxon>
        <taxon>Nepetoideae</taxon>
        <taxon>Elsholtzieae</taxon>
        <taxon>Perilla</taxon>
    </lineage>
</organism>
<comment type="caution">
    <text evidence="2">The sequence shown here is derived from an EMBL/GenBank/DDBJ whole genome shotgun (WGS) entry which is preliminary data.</text>
</comment>
<dbReference type="Proteomes" id="UP001190926">
    <property type="component" value="Unassembled WGS sequence"/>
</dbReference>
<evidence type="ECO:0000313" key="2">
    <source>
        <dbReference type="EMBL" id="KAH6825417.1"/>
    </source>
</evidence>
<name>A0AAD4P463_PERFH</name>
<dbReference type="PANTHER" id="PTHR35510:SF1">
    <property type="entry name" value="DBH-LIKE MONOOXYGENASE"/>
    <property type="match status" value="1"/>
</dbReference>
<sequence>MEANFHPRLKRKDFQHVDDDFSDFSFTSPATKIRRLDAELPPMMRVDEEPEVAAVAQRRRCNESSGVKIEELPDLGENEERAIVLFKPSITTPIVHSPSNFSVSLHPQFISGFKNQILRPDQANSWRLVNEEEEDEDDSSRSGNGCQAVVPWFPPRFPPSGDGQFEMMDAEEMGEASMDVEDSEQQRNTNEVSLSQGLPHQWQHCMIPQPPHNTTAPTNCMVPVPVILHQSR</sequence>
<keyword evidence="3" id="KW-1185">Reference proteome</keyword>
<evidence type="ECO:0000256" key="1">
    <source>
        <dbReference type="SAM" id="MobiDB-lite"/>
    </source>
</evidence>
<evidence type="ECO:0000313" key="3">
    <source>
        <dbReference type="Proteomes" id="UP001190926"/>
    </source>
</evidence>
<dbReference type="EMBL" id="SDAM02000175">
    <property type="protein sequence ID" value="KAH6825417.1"/>
    <property type="molecule type" value="Genomic_DNA"/>
</dbReference>